<dbReference type="PROSITE" id="PS50977">
    <property type="entry name" value="HTH_TETR_2"/>
    <property type="match status" value="1"/>
</dbReference>
<proteinExistence type="predicted"/>
<gene>
    <name evidence="4" type="ORF">H9632_08490</name>
</gene>
<evidence type="ECO:0000256" key="1">
    <source>
        <dbReference type="ARBA" id="ARBA00023125"/>
    </source>
</evidence>
<evidence type="ECO:0000259" key="3">
    <source>
        <dbReference type="PROSITE" id="PS50977"/>
    </source>
</evidence>
<name>A0ABR8XME0_9BACL</name>
<dbReference type="Pfam" id="PF00440">
    <property type="entry name" value="TetR_N"/>
    <property type="match status" value="1"/>
</dbReference>
<comment type="caution">
    <text evidence="4">The sequence shown here is derived from an EMBL/GenBank/DDBJ whole genome shotgun (WGS) entry which is preliminary data.</text>
</comment>
<dbReference type="InterPro" id="IPR009057">
    <property type="entry name" value="Homeodomain-like_sf"/>
</dbReference>
<dbReference type="InterPro" id="IPR050624">
    <property type="entry name" value="HTH-type_Tx_Regulator"/>
</dbReference>
<keyword evidence="1 2" id="KW-0238">DNA-binding</keyword>
<dbReference type="PANTHER" id="PTHR43479">
    <property type="entry name" value="ACREF/ENVCD OPERON REPRESSOR-RELATED"/>
    <property type="match status" value="1"/>
</dbReference>
<organism evidence="4 5">
    <name type="scientific">Solibacillus merdavium</name>
    <dbReference type="NCBI Taxonomy" id="2762218"/>
    <lineage>
        <taxon>Bacteria</taxon>
        <taxon>Bacillati</taxon>
        <taxon>Bacillota</taxon>
        <taxon>Bacilli</taxon>
        <taxon>Bacillales</taxon>
        <taxon>Caryophanaceae</taxon>
        <taxon>Solibacillus</taxon>
    </lineage>
</organism>
<dbReference type="Gene3D" id="1.10.357.10">
    <property type="entry name" value="Tetracycline Repressor, domain 2"/>
    <property type="match status" value="1"/>
</dbReference>
<protein>
    <submittedName>
        <fullName evidence="4">TetR/AcrR family transcriptional regulator</fullName>
    </submittedName>
</protein>
<dbReference type="Proteomes" id="UP000600565">
    <property type="component" value="Unassembled WGS sequence"/>
</dbReference>
<sequence length="189" mass="22053">MKEKITEQSVKLFQEKGFKETSIQDIVDLLGVTKGTFYYYFTSKEILLMEIHLRYIDDLLIRQKVIMDSTKNCREKIIGIVSLVILDIKKQRANGRVYFREMRNLTPENAKKVKKKREEFRVNIVDVLSEGIKSGEFRENLDPKLIALAILGVTNWSYNWFNPDGEVSVEELAEKYVDFVLYGISQKGE</sequence>
<keyword evidence="5" id="KW-1185">Reference proteome</keyword>
<evidence type="ECO:0000313" key="4">
    <source>
        <dbReference type="EMBL" id="MBD8033102.1"/>
    </source>
</evidence>
<dbReference type="SUPFAM" id="SSF48498">
    <property type="entry name" value="Tetracyclin repressor-like, C-terminal domain"/>
    <property type="match status" value="1"/>
</dbReference>
<dbReference type="Pfam" id="PF17932">
    <property type="entry name" value="TetR_C_24"/>
    <property type="match status" value="1"/>
</dbReference>
<evidence type="ECO:0000256" key="2">
    <source>
        <dbReference type="PROSITE-ProRule" id="PRU00335"/>
    </source>
</evidence>
<dbReference type="RefSeq" id="WP_191703672.1">
    <property type="nucleotide sequence ID" value="NZ_JACSPW010000006.1"/>
</dbReference>
<feature type="DNA-binding region" description="H-T-H motif" evidence="2">
    <location>
        <begin position="22"/>
        <end position="41"/>
    </location>
</feature>
<dbReference type="SUPFAM" id="SSF46689">
    <property type="entry name" value="Homeodomain-like"/>
    <property type="match status" value="1"/>
</dbReference>
<dbReference type="InterPro" id="IPR001647">
    <property type="entry name" value="HTH_TetR"/>
</dbReference>
<dbReference type="EMBL" id="JACSPW010000006">
    <property type="protein sequence ID" value="MBD8033102.1"/>
    <property type="molecule type" value="Genomic_DNA"/>
</dbReference>
<dbReference type="PRINTS" id="PR00455">
    <property type="entry name" value="HTHTETR"/>
</dbReference>
<dbReference type="InterPro" id="IPR041490">
    <property type="entry name" value="KstR2_TetR_C"/>
</dbReference>
<dbReference type="PANTHER" id="PTHR43479:SF11">
    <property type="entry name" value="ACREF_ENVCD OPERON REPRESSOR-RELATED"/>
    <property type="match status" value="1"/>
</dbReference>
<dbReference type="Gene3D" id="1.10.10.60">
    <property type="entry name" value="Homeodomain-like"/>
    <property type="match status" value="1"/>
</dbReference>
<dbReference type="InterPro" id="IPR023772">
    <property type="entry name" value="DNA-bd_HTH_TetR-type_CS"/>
</dbReference>
<dbReference type="PROSITE" id="PS01081">
    <property type="entry name" value="HTH_TETR_1"/>
    <property type="match status" value="1"/>
</dbReference>
<reference evidence="4 5" key="1">
    <citation type="submission" date="2020-08" db="EMBL/GenBank/DDBJ databases">
        <title>A Genomic Blueprint of the Chicken Gut Microbiome.</title>
        <authorList>
            <person name="Gilroy R."/>
            <person name="Ravi A."/>
            <person name="Getino M."/>
            <person name="Pursley I."/>
            <person name="Horton D.L."/>
            <person name="Alikhan N.-F."/>
            <person name="Baker D."/>
            <person name="Gharbi K."/>
            <person name="Hall N."/>
            <person name="Watson M."/>
            <person name="Adriaenssens E.M."/>
            <person name="Foster-Nyarko E."/>
            <person name="Jarju S."/>
            <person name="Secka A."/>
            <person name="Antonio M."/>
            <person name="Oren A."/>
            <person name="Chaudhuri R."/>
            <person name="La Ragione R.M."/>
            <person name="Hildebrand F."/>
            <person name="Pallen M.J."/>
        </authorList>
    </citation>
    <scope>NUCLEOTIDE SEQUENCE [LARGE SCALE GENOMIC DNA]</scope>
    <source>
        <strain evidence="4 5">Sa1YVA6</strain>
    </source>
</reference>
<evidence type="ECO:0000313" key="5">
    <source>
        <dbReference type="Proteomes" id="UP000600565"/>
    </source>
</evidence>
<dbReference type="InterPro" id="IPR036271">
    <property type="entry name" value="Tet_transcr_reg_TetR-rel_C_sf"/>
</dbReference>
<accession>A0ABR8XME0</accession>
<feature type="domain" description="HTH tetR-type" evidence="3">
    <location>
        <begin position="1"/>
        <end position="59"/>
    </location>
</feature>